<evidence type="ECO:0000313" key="3">
    <source>
        <dbReference type="Proteomes" id="UP001286313"/>
    </source>
</evidence>
<evidence type="ECO:0000256" key="1">
    <source>
        <dbReference type="SAM" id="MobiDB-lite"/>
    </source>
</evidence>
<sequence length="157" mass="16636">MTSDASETPAARQQTLQQRNNRNTIEHILDGAGSSTAHKCALQGTSFTCNAEQDSQPSDVLNTMDFLMQGSTSTSDQDSSGDITGSGSAAPTVAESINVPVGSSTWEESASTAKFDDDDIGARDSQNKIAYYENRIAELERDVAKVLPADPCLSAEL</sequence>
<organism evidence="2 3">
    <name type="scientific">Petrolisthes cinctipes</name>
    <name type="common">Flat porcelain crab</name>
    <dbReference type="NCBI Taxonomy" id="88211"/>
    <lineage>
        <taxon>Eukaryota</taxon>
        <taxon>Metazoa</taxon>
        <taxon>Ecdysozoa</taxon>
        <taxon>Arthropoda</taxon>
        <taxon>Crustacea</taxon>
        <taxon>Multicrustacea</taxon>
        <taxon>Malacostraca</taxon>
        <taxon>Eumalacostraca</taxon>
        <taxon>Eucarida</taxon>
        <taxon>Decapoda</taxon>
        <taxon>Pleocyemata</taxon>
        <taxon>Anomura</taxon>
        <taxon>Galatheoidea</taxon>
        <taxon>Porcellanidae</taxon>
        <taxon>Petrolisthes</taxon>
    </lineage>
</organism>
<evidence type="ECO:0000313" key="2">
    <source>
        <dbReference type="EMBL" id="KAK3882225.1"/>
    </source>
</evidence>
<keyword evidence="3" id="KW-1185">Reference proteome</keyword>
<feature type="compositionally biased region" description="Polar residues" evidence="1">
    <location>
        <begin position="101"/>
        <end position="112"/>
    </location>
</feature>
<gene>
    <name evidence="2" type="ORF">Pcinc_013398</name>
</gene>
<reference evidence="2" key="1">
    <citation type="submission" date="2023-10" db="EMBL/GenBank/DDBJ databases">
        <title>Genome assemblies of two species of porcelain crab, Petrolisthes cinctipes and Petrolisthes manimaculis (Anomura: Porcellanidae).</title>
        <authorList>
            <person name="Angst P."/>
        </authorList>
    </citation>
    <scope>NUCLEOTIDE SEQUENCE</scope>
    <source>
        <strain evidence="2">PB745_01</strain>
        <tissue evidence="2">Gill</tissue>
    </source>
</reference>
<dbReference type="Proteomes" id="UP001286313">
    <property type="component" value="Unassembled WGS sequence"/>
</dbReference>
<name>A0AAE1FXI7_PETCI</name>
<dbReference type="AlphaFoldDB" id="A0AAE1FXI7"/>
<dbReference type="EMBL" id="JAWQEG010001117">
    <property type="protein sequence ID" value="KAK3882225.1"/>
    <property type="molecule type" value="Genomic_DNA"/>
</dbReference>
<protein>
    <submittedName>
        <fullName evidence="2">Uncharacterized protein</fullName>
    </submittedName>
</protein>
<feature type="region of interest" description="Disordered" evidence="1">
    <location>
        <begin position="1"/>
        <end position="24"/>
    </location>
</feature>
<feature type="compositionally biased region" description="Low complexity" evidence="1">
    <location>
        <begin position="12"/>
        <end position="23"/>
    </location>
</feature>
<comment type="caution">
    <text evidence="2">The sequence shown here is derived from an EMBL/GenBank/DDBJ whole genome shotgun (WGS) entry which is preliminary data.</text>
</comment>
<feature type="region of interest" description="Disordered" evidence="1">
    <location>
        <begin position="63"/>
        <end position="121"/>
    </location>
</feature>
<accession>A0AAE1FXI7</accession>
<proteinExistence type="predicted"/>
<feature type="compositionally biased region" description="Low complexity" evidence="1">
    <location>
        <begin position="69"/>
        <end position="88"/>
    </location>
</feature>